<dbReference type="InterPro" id="IPR045069">
    <property type="entry name" value="MATE_euk"/>
</dbReference>
<dbReference type="GO" id="GO:0042910">
    <property type="term" value="F:xenobiotic transmembrane transporter activity"/>
    <property type="evidence" value="ECO:0007669"/>
    <property type="project" value="InterPro"/>
</dbReference>
<feature type="transmembrane region" description="Helical" evidence="6">
    <location>
        <begin position="445"/>
        <end position="467"/>
    </location>
</feature>
<dbReference type="GO" id="GO:0016020">
    <property type="term" value="C:membrane"/>
    <property type="evidence" value="ECO:0007669"/>
    <property type="project" value="UniProtKB-SubCell"/>
</dbReference>
<evidence type="ECO:0000256" key="5">
    <source>
        <dbReference type="ARBA" id="ARBA00023136"/>
    </source>
</evidence>
<proteinExistence type="inferred from homology"/>
<feature type="transmembrane region" description="Helical" evidence="6">
    <location>
        <begin position="342"/>
        <end position="365"/>
    </location>
</feature>
<evidence type="ECO:0000313" key="7">
    <source>
        <dbReference type="EMBL" id="KAG6626383.1"/>
    </source>
</evidence>
<evidence type="ECO:0000313" key="8">
    <source>
        <dbReference type="Proteomes" id="UP000811609"/>
    </source>
</evidence>
<dbReference type="GO" id="GO:0015297">
    <property type="term" value="F:antiporter activity"/>
    <property type="evidence" value="ECO:0007669"/>
    <property type="project" value="InterPro"/>
</dbReference>
<dbReference type="OrthoDB" id="2126698at2759"/>
<name>A0A8T1NC40_CARIL</name>
<comment type="caution">
    <text evidence="6">Lacks conserved residue(s) required for the propagation of feature annotation.</text>
</comment>
<feature type="transmembrane region" description="Helical" evidence="6">
    <location>
        <begin position="127"/>
        <end position="148"/>
    </location>
</feature>
<dbReference type="Proteomes" id="UP000811609">
    <property type="component" value="Chromosome 15"/>
</dbReference>
<organism evidence="7 8">
    <name type="scientific">Carya illinoinensis</name>
    <name type="common">Pecan</name>
    <dbReference type="NCBI Taxonomy" id="32201"/>
    <lineage>
        <taxon>Eukaryota</taxon>
        <taxon>Viridiplantae</taxon>
        <taxon>Streptophyta</taxon>
        <taxon>Embryophyta</taxon>
        <taxon>Tracheophyta</taxon>
        <taxon>Spermatophyta</taxon>
        <taxon>Magnoliopsida</taxon>
        <taxon>eudicotyledons</taxon>
        <taxon>Gunneridae</taxon>
        <taxon>Pentapetalae</taxon>
        <taxon>rosids</taxon>
        <taxon>fabids</taxon>
        <taxon>Fagales</taxon>
        <taxon>Juglandaceae</taxon>
        <taxon>Carya</taxon>
    </lineage>
</organism>
<keyword evidence="8" id="KW-1185">Reference proteome</keyword>
<feature type="transmembrane region" description="Helical" evidence="6">
    <location>
        <begin position="191"/>
        <end position="212"/>
    </location>
</feature>
<dbReference type="Pfam" id="PF01554">
    <property type="entry name" value="MatE"/>
    <property type="match status" value="2"/>
</dbReference>
<evidence type="ECO:0000256" key="4">
    <source>
        <dbReference type="ARBA" id="ARBA00022989"/>
    </source>
</evidence>
<gene>
    <name evidence="7" type="ORF">CIPAW_15G044200</name>
</gene>
<comment type="similarity">
    <text evidence="2 6">Belongs to the multi antimicrobial extrusion (MATE) (TC 2.A.66.1) family.</text>
</comment>
<evidence type="ECO:0000256" key="2">
    <source>
        <dbReference type="ARBA" id="ARBA00010199"/>
    </source>
</evidence>
<accession>A0A8T1NC40</accession>
<keyword evidence="5 6" id="KW-0472">Membrane</keyword>
<evidence type="ECO:0000256" key="1">
    <source>
        <dbReference type="ARBA" id="ARBA00004141"/>
    </source>
</evidence>
<keyword evidence="3 6" id="KW-0812">Transmembrane</keyword>
<keyword evidence="4 6" id="KW-1133">Transmembrane helix</keyword>
<evidence type="ECO:0000256" key="6">
    <source>
        <dbReference type="RuleBase" id="RU004914"/>
    </source>
</evidence>
<evidence type="ECO:0000256" key="3">
    <source>
        <dbReference type="ARBA" id="ARBA00022692"/>
    </source>
</evidence>
<dbReference type="CDD" id="cd13132">
    <property type="entry name" value="MATE_eukaryotic"/>
    <property type="match status" value="1"/>
</dbReference>
<dbReference type="EMBL" id="CM031823">
    <property type="protein sequence ID" value="KAG6626383.1"/>
    <property type="molecule type" value="Genomic_DNA"/>
</dbReference>
<dbReference type="AlphaFoldDB" id="A0A8T1NC40"/>
<dbReference type="PANTHER" id="PTHR11206">
    <property type="entry name" value="MULTIDRUG RESISTANCE PROTEIN"/>
    <property type="match status" value="1"/>
</dbReference>
<sequence length="497" mass="54455">MGSITNGDNETLIHPLLSESSIIDGAENRDAKELASRFWVESKKLWHIVGPAIFSRVVNYSMNVISQAFGGHLGVTELAAISIAINVILGFSFGLLLGMASALETLCGQAFGAKRYDMLGIYMQRSWIVLFLCCILLLPIYVFAAPILKLLGQSDEVAELSELVALWLLPLLFGFGFLFPMQRFLQSQLKTYVIAWASLAALIVNLLSTWLVVYVWDFGLVGIIVALDISWWVSVLALCGYAMFGGCPQTWNGFSFQAFSGLWEFIKLSVASGVMLCVENWYYKILVLMTGYLKNATLAVDALSICMSINGWEMMIPFSFFAGTGVRIANELGAGNGKAARFAAIVSVFYSILIGLFFCILILIARDKIAYIFTSSSDVVQAVDSMSYLLGVTILLNSVQPVLSGVAVGSGRQATVAYINLGCYYIIGLPLGVLMGWIFDLGIMGIWGGMIFGGTAVQTIILAIITLRSDWDKQAEEASKRLNKWSKPQQDDHSEVY</sequence>
<protein>
    <recommendedName>
        <fullName evidence="6">Protein DETOXIFICATION</fullName>
    </recommendedName>
    <alternativeName>
        <fullName evidence="6">Multidrug and toxic compound extrusion protein</fullName>
    </alternativeName>
</protein>
<feature type="transmembrane region" description="Helical" evidence="6">
    <location>
        <begin position="385"/>
        <end position="409"/>
    </location>
</feature>
<dbReference type="InterPro" id="IPR002528">
    <property type="entry name" value="MATE_fam"/>
</dbReference>
<feature type="transmembrane region" description="Helical" evidence="6">
    <location>
        <begin position="160"/>
        <end position="179"/>
    </location>
</feature>
<comment type="subcellular location">
    <subcellularLocation>
        <location evidence="1">Membrane</location>
        <topology evidence="1">Multi-pass membrane protein</topology>
    </subcellularLocation>
</comment>
<dbReference type="NCBIfam" id="TIGR00797">
    <property type="entry name" value="matE"/>
    <property type="match status" value="1"/>
</dbReference>
<feature type="transmembrane region" description="Helical" evidence="6">
    <location>
        <begin position="218"/>
        <end position="244"/>
    </location>
</feature>
<dbReference type="GO" id="GO:1990961">
    <property type="term" value="P:xenobiotic detoxification by transmembrane export across the plasma membrane"/>
    <property type="evidence" value="ECO:0007669"/>
    <property type="project" value="InterPro"/>
</dbReference>
<comment type="caution">
    <text evidence="7">The sequence shown here is derived from an EMBL/GenBank/DDBJ whole genome shotgun (WGS) entry which is preliminary data.</text>
</comment>
<feature type="transmembrane region" description="Helical" evidence="6">
    <location>
        <begin position="416"/>
        <end position="439"/>
    </location>
</feature>
<feature type="transmembrane region" description="Helical" evidence="6">
    <location>
        <begin position="78"/>
        <end position="106"/>
    </location>
</feature>
<reference evidence="7" key="1">
    <citation type="submission" date="2020-12" db="EMBL/GenBank/DDBJ databases">
        <title>WGS assembly of Carya illinoinensis cv. Pawnee.</title>
        <authorList>
            <person name="Platts A."/>
            <person name="Shu S."/>
            <person name="Wright S."/>
            <person name="Barry K."/>
            <person name="Edger P."/>
            <person name="Pires J.C."/>
            <person name="Schmutz J."/>
        </authorList>
    </citation>
    <scope>NUCLEOTIDE SEQUENCE</scope>
    <source>
        <tissue evidence="7">Leaf</tissue>
    </source>
</reference>